<feature type="compositionally biased region" description="Polar residues" evidence="1">
    <location>
        <begin position="256"/>
        <end position="268"/>
    </location>
</feature>
<organism evidence="2 3">
    <name type="scientific">Arcicella gelida</name>
    <dbReference type="NCBI Taxonomy" id="2984195"/>
    <lineage>
        <taxon>Bacteria</taxon>
        <taxon>Pseudomonadati</taxon>
        <taxon>Bacteroidota</taxon>
        <taxon>Cytophagia</taxon>
        <taxon>Cytophagales</taxon>
        <taxon>Flectobacillaceae</taxon>
        <taxon>Arcicella</taxon>
    </lineage>
</organism>
<evidence type="ECO:0000256" key="1">
    <source>
        <dbReference type="SAM" id="MobiDB-lite"/>
    </source>
</evidence>
<feature type="compositionally biased region" description="Basic and acidic residues" evidence="1">
    <location>
        <begin position="230"/>
        <end position="240"/>
    </location>
</feature>
<name>A0ABU5S0X6_9BACT</name>
<dbReference type="EMBL" id="JAYGIL010000004">
    <property type="protein sequence ID" value="MEA5402090.1"/>
    <property type="molecule type" value="Genomic_DNA"/>
</dbReference>
<feature type="region of interest" description="Disordered" evidence="1">
    <location>
        <begin position="152"/>
        <end position="298"/>
    </location>
</feature>
<feature type="compositionally biased region" description="Basic and acidic residues" evidence="1">
    <location>
        <begin position="152"/>
        <end position="166"/>
    </location>
</feature>
<comment type="caution">
    <text evidence="2">The sequence shown here is derived from an EMBL/GenBank/DDBJ whole genome shotgun (WGS) entry which is preliminary data.</text>
</comment>
<evidence type="ECO:0000313" key="3">
    <source>
        <dbReference type="Proteomes" id="UP001303899"/>
    </source>
</evidence>
<gene>
    <name evidence="2" type="ORF">VB776_04135</name>
</gene>
<feature type="compositionally biased region" description="Basic and acidic residues" evidence="1">
    <location>
        <begin position="179"/>
        <end position="214"/>
    </location>
</feature>
<protein>
    <submittedName>
        <fullName evidence="2">Uncharacterized protein</fullName>
    </submittedName>
</protein>
<dbReference type="Proteomes" id="UP001303899">
    <property type="component" value="Unassembled WGS sequence"/>
</dbReference>
<sequence length="298" mass="34244">MKTEDEEKKLLPEELSHLEEPLKEARAKIDAIDTQINNTRPDRGPQSAYRPPQYGSPQYGRTPDISQSNDSKIAGWNQEKAQIKDDFLKRVDEELENLDPDKAKKVKDVVDYQLSDNKYKAGIEKDGQKQKGDPFDRIESIYYERYSFDKKKDVVVTEPDKNEATKSDAQTKSSVNQDDLPKDKDFAENAKEMTVKGSEPSKSEVKKEEPESKNTPESFMAQYTQPKSNEISEKTKDMADKQNANQPDKSEVAKSEAQSKNMPENFITQYDYPQMNDFNENSKDITEKKNFSIDIDKE</sequence>
<evidence type="ECO:0000313" key="2">
    <source>
        <dbReference type="EMBL" id="MEA5402090.1"/>
    </source>
</evidence>
<proteinExistence type="predicted"/>
<accession>A0ABU5S0X6</accession>
<keyword evidence="3" id="KW-1185">Reference proteome</keyword>
<feature type="compositionally biased region" description="Polar residues" evidence="1">
    <location>
        <begin position="167"/>
        <end position="177"/>
    </location>
</feature>
<dbReference type="RefSeq" id="WP_323326303.1">
    <property type="nucleotide sequence ID" value="NZ_JAYGIL010000004.1"/>
</dbReference>
<feature type="region of interest" description="Disordered" evidence="1">
    <location>
        <begin position="31"/>
        <end position="77"/>
    </location>
</feature>
<reference evidence="2 3" key="1">
    <citation type="submission" date="2023-12" db="EMBL/GenBank/DDBJ databases">
        <title>Novel species of the genus Arcicella isolated from rivers.</title>
        <authorList>
            <person name="Lu H."/>
        </authorList>
    </citation>
    <scope>NUCLEOTIDE SEQUENCE [LARGE SCALE GENOMIC DNA]</scope>
    <source>
        <strain evidence="2 3">DC2W</strain>
    </source>
</reference>
<feature type="compositionally biased region" description="Basic and acidic residues" evidence="1">
    <location>
        <begin position="280"/>
        <end position="298"/>
    </location>
</feature>
<feature type="compositionally biased region" description="Polar residues" evidence="1">
    <location>
        <begin position="215"/>
        <end position="229"/>
    </location>
</feature>